<dbReference type="EMBL" id="BMAW01086138">
    <property type="protein sequence ID" value="GFU46214.1"/>
    <property type="molecule type" value="Genomic_DNA"/>
</dbReference>
<gene>
    <name evidence="2" type="ORF">NPIL_189521</name>
</gene>
<sequence length="70" mass="7722">MCIFAFIHLNTAYLISDIFSTCNQTTEKAMSFFKCPSSDCSDTPVEDSSDEKISIDDLPEASLSGFQKAK</sequence>
<evidence type="ECO:0000313" key="2">
    <source>
        <dbReference type="EMBL" id="GFU46214.1"/>
    </source>
</evidence>
<proteinExistence type="predicted"/>
<feature type="region of interest" description="Disordered" evidence="1">
    <location>
        <begin position="35"/>
        <end position="70"/>
    </location>
</feature>
<protein>
    <submittedName>
        <fullName evidence="2">Uncharacterized protein</fullName>
    </submittedName>
</protein>
<feature type="non-terminal residue" evidence="2">
    <location>
        <position position="70"/>
    </location>
</feature>
<evidence type="ECO:0000256" key="1">
    <source>
        <dbReference type="SAM" id="MobiDB-lite"/>
    </source>
</evidence>
<dbReference type="Proteomes" id="UP000887013">
    <property type="component" value="Unassembled WGS sequence"/>
</dbReference>
<keyword evidence="3" id="KW-1185">Reference proteome</keyword>
<dbReference type="AlphaFoldDB" id="A0A8X6QUZ6"/>
<organism evidence="2 3">
    <name type="scientific">Nephila pilipes</name>
    <name type="common">Giant wood spider</name>
    <name type="synonym">Nephila maculata</name>
    <dbReference type="NCBI Taxonomy" id="299642"/>
    <lineage>
        <taxon>Eukaryota</taxon>
        <taxon>Metazoa</taxon>
        <taxon>Ecdysozoa</taxon>
        <taxon>Arthropoda</taxon>
        <taxon>Chelicerata</taxon>
        <taxon>Arachnida</taxon>
        <taxon>Araneae</taxon>
        <taxon>Araneomorphae</taxon>
        <taxon>Entelegynae</taxon>
        <taxon>Araneoidea</taxon>
        <taxon>Nephilidae</taxon>
        <taxon>Nephila</taxon>
    </lineage>
</organism>
<comment type="caution">
    <text evidence="2">The sequence shown here is derived from an EMBL/GenBank/DDBJ whole genome shotgun (WGS) entry which is preliminary data.</text>
</comment>
<reference evidence="2" key="1">
    <citation type="submission" date="2020-08" db="EMBL/GenBank/DDBJ databases">
        <title>Multicomponent nature underlies the extraordinary mechanical properties of spider dragline silk.</title>
        <authorList>
            <person name="Kono N."/>
            <person name="Nakamura H."/>
            <person name="Mori M."/>
            <person name="Yoshida Y."/>
            <person name="Ohtoshi R."/>
            <person name="Malay A.D."/>
            <person name="Moran D.A.P."/>
            <person name="Tomita M."/>
            <person name="Numata K."/>
            <person name="Arakawa K."/>
        </authorList>
    </citation>
    <scope>NUCLEOTIDE SEQUENCE</scope>
</reference>
<name>A0A8X6QUZ6_NEPPI</name>
<evidence type="ECO:0000313" key="3">
    <source>
        <dbReference type="Proteomes" id="UP000887013"/>
    </source>
</evidence>
<accession>A0A8X6QUZ6</accession>